<evidence type="ECO:0000256" key="3">
    <source>
        <dbReference type="ARBA" id="ARBA00004138"/>
    </source>
</evidence>
<evidence type="ECO:0000256" key="1">
    <source>
        <dbReference type="ARBA" id="ARBA00004114"/>
    </source>
</evidence>
<accession>A0AAW1Q6Z7</accession>
<evidence type="ECO:0000256" key="4">
    <source>
        <dbReference type="ARBA" id="ARBA00009636"/>
    </source>
</evidence>
<gene>
    <name evidence="16" type="ORF">WJX74_007509</name>
</gene>
<evidence type="ECO:0000256" key="11">
    <source>
        <dbReference type="ARBA" id="ARBA00023273"/>
    </source>
</evidence>
<dbReference type="GO" id="GO:0005634">
    <property type="term" value="C:nucleus"/>
    <property type="evidence" value="ECO:0007669"/>
    <property type="project" value="UniProtKB-SubCell"/>
</dbReference>
<keyword evidence="8" id="KW-0970">Cilium biogenesis/degradation</keyword>
<dbReference type="GO" id="GO:0005929">
    <property type="term" value="C:cilium"/>
    <property type="evidence" value="ECO:0007669"/>
    <property type="project" value="UniProtKB-SubCell"/>
</dbReference>
<feature type="domain" description="Tubulin/FtsZ GTPase" evidence="15">
    <location>
        <begin position="47"/>
        <end position="243"/>
    </location>
</feature>
<keyword evidence="10" id="KW-0539">Nucleus</keyword>
<dbReference type="PRINTS" id="PR01224">
    <property type="entry name" value="DELTATUBULIN"/>
</dbReference>
<keyword evidence="11" id="KW-0966">Cell projection</keyword>
<sequence length="439" mass="47028">MSLVTLQLGQCGNQVGTSLFNVVADEINRQNGVLAEDFQEVFFRPVSDRHSGQGAQQHARAVLVDMEQKAVAAALRPARGASWGYAPCSSLTQQSGSGNNWARGYCEYGPKHTPDVIDLVRREVEAADYLGGILTLQSAAGGTGSGFGAAVMEGLRDELPSTLFLNHTVWPFDSGEVIVQSYNTLLTLQHLTASCDAIILAENSALHRTCQRMLNIARPSLPDLNGVIAHDLASVLLPAKVRGGRRLSLLSGLLVALGGHPAYKLASLQSVPQLPASSVDFTSFAWPGLLKRLRQMLITGAFMEEGLDWSATPSPHQQHTWQRPHNKALSALLTLRGSGASTADTHSFTDPALFPSWQAEPLTVTSTSVPFARCEMSASLLSCNQACAQPAARMQTRATSMLAARAYVHQYEAFGLGLSDLQEAVCSATEVVGRYAMLG</sequence>
<dbReference type="PROSITE" id="PS00227">
    <property type="entry name" value="TUBULIN"/>
    <property type="match status" value="1"/>
</dbReference>
<dbReference type="GO" id="GO:0030030">
    <property type="term" value="P:cell projection organization"/>
    <property type="evidence" value="ECO:0007669"/>
    <property type="project" value="UniProtKB-KW"/>
</dbReference>
<evidence type="ECO:0000256" key="13">
    <source>
        <dbReference type="ARBA" id="ARBA00046149"/>
    </source>
</evidence>
<reference evidence="16 17" key="1">
    <citation type="journal article" date="2024" name="Nat. Commun.">
        <title>Phylogenomics reveals the evolutionary origins of lichenization in chlorophyte algae.</title>
        <authorList>
            <person name="Puginier C."/>
            <person name="Libourel C."/>
            <person name="Otte J."/>
            <person name="Skaloud P."/>
            <person name="Haon M."/>
            <person name="Grisel S."/>
            <person name="Petersen M."/>
            <person name="Berrin J.G."/>
            <person name="Delaux P.M."/>
            <person name="Dal Grande F."/>
            <person name="Keller J."/>
        </authorList>
    </citation>
    <scope>NUCLEOTIDE SEQUENCE [LARGE SCALE GENOMIC DNA]</scope>
    <source>
        <strain evidence="16 17">SAG 2145</strain>
    </source>
</reference>
<comment type="subcellular location">
    <subcellularLocation>
        <location evidence="3">Cell projection</location>
        <location evidence="3">Cilium</location>
    </subcellularLocation>
    <subcellularLocation>
        <location evidence="1">Cytoplasm</location>
        <location evidence="1">Cytoskeleton</location>
        <location evidence="1">Microtubule organizing center</location>
        <location evidence="1">Centrosome</location>
        <location evidence="1">Centriole</location>
    </subcellularLocation>
    <subcellularLocation>
        <location evidence="2">Nucleus</location>
    </subcellularLocation>
</comment>
<dbReference type="SUPFAM" id="SSF52490">
    <property type="entry name" value="Tubulin nucleotide-binding domain-like"/>
    <property type="match status" value="1"/>
</dbReference>
<evidence type="ECO:0000256" key="8">
    <source>
        <dbReference type="ARBA" id="ARBA00022794"/>
    </source>
</evidence>
<evidence type="ECO:0000256" key="5">
    <source>
        <dbReference type="ARBA" id="ARBA00014184"/>
    </source>
</evidence>
<dbReference type="Proteomes" id="UP001438707">
    <property type="component" value="Unassembled WGS sequence"/>
</dbReference>
<dbReference type="FunFam" id="3.40.50.1440:FF:000021">
    <property type="entry name" value="Tubulin delta chain"/>
    <property type="match status" value="1"/>
</dbReference>
<dbReference type="GO" id="GO:0005814">
    <property type="term" value="C:centriole"/>
    <property type="evidence" value="ECO:0007669"/>
    <property type="project" value="UniProtKB-SubCell"/>
</dbReference>
<proteinExistence type="inferred from homology"/>
<evidence type="ECO:0000256" key="2">
    <source>
        <dbReference type="ARBA" id="ARBA00004123"/>
    </source>
</evidence>
<keyword evidence="7 14" id="KW-0547">Nucleotide-binding</keyword>
<keyword evidence="9 14" id="KW-0342">GTP-binding</keyword>
<dbReference type="InterPro" id="IPR008280">
    <property type="entry name" value="Tub_FtsZ_C"/>
</dbReference>
<organism evidence="16 17">
    <name type="scientific">Apatococcus lobatus</name>
    <dbReference type="NCBI Taxonomy" id="904363"/>
    <lineage>
        <taxon>Eukaryota</taxon>
        <taxon>Viridiplantae</taxon>
        <taxon>Chlorophyta</taxon>
        <taxon>core chlorophytes</taxon>
        <taxon>Trebouxiophyceae</taxon>
        <taxon>Chlorellales</taxon>
        <taxon>Chlorellaceae</taxon>
        <taxon>Apatococcus</taxon>
    </lineage>
</organism>
<dbReference type="GO" id="GO:0005874">
    <property type="term" value="C:microtubule"/>
    <property type="evidence" value="ECO:0007669"/>
    <property type="project" value="UniProtKB-KW"/>
</dbReference>
<name>A0AAW1Q6Z7_9CHLO</name>
<dbReference type="Gene3D" id="3.40.50.1440">
    <property type="entry name" value="Tubulin/FtsZ, GTPase domain"/>
    <property type="match status" value="1"/>
</dbReference>
<dbReference type="PANTHER" id="PTHR11588">
    <property type="entry name" value="TUBULIN"/>
    <property type="match status" value="1"/>
</dbReference>
<evidence type="ECO:0000256" key="12">
    <source>
        <dbReference type="ARBA" id="ARBA00030594"/>
    </source>
</evidence>
<evidence type="ECO:0000256" key="7">
    <source>
        <dbReference type="ARBA" id="ARBA00022741"/>
    </source>
</evidence>
<evidence type="ECO:0000313" key="17">
    <source>
        <dbReference type="Proteomes" id="UP001438707"/>
    </source>
</evidence>
<dbReference type="PRINTS" id="PR01161">
    <property type="entry name" value="TUBULIN"/>
</dbReference>
<dbReference type="AlphaFoldDB" id="A0AAW1Q6Z7"/>
<evidence type="ECO:0000256" key="14">
    <source>
        <dbReference type="RuleBase" id="RU000352"/>
    </source>
</evidence>
<comment type="similarity">
    <text evidence="4 14">Belongs to the tubulin family.</text>
</comment>
<dbReference type="SUPFAM" id="SSF55307">
    <property type="entry name" value="Tubulin C-terminal domain-like"/>
    <property type="match status" value="1"/>
</dbReference>
<keyword evidence="17" id="KW-1185">Reference proteome</keyword>
<dbReference type="Pfam" id="PF00091">
    <property type="entry name" value="Tubulin"/>
    <property type="match status" value="1"/>
</dbReference>
<dbReference type="SMART" id="SM00864">
    <property type="entry name" value="Tubulin"/>
    <property type="match status" value="1"/>
</dbReference>
<dbReference type="GO" id="GO:0005200">
    <property type="term" value="F:structural constituent of cytoskeleton"/>
    <property type="evidence" value="ECO:0007669"/>
    <property type="project" value="InterPro"/>
</dbReference>
<dbReference type="EMBL" id="JALJOS010000093">
    <property type="protein sequence ID" value="KAK9816057.1"/>
    <property type="molecule type" value="Genomic_DNA"/>
</dbReference>
<dbReference type="GO" id="GO:0007017">
    <property type="term" value="P:microtubule-based process"/>
    <property type="evidence" value="ECO:0007669"/>
    <property type="project" value="InterPro"/>
</dbReference>
<evidence type="ECO:0000259" key="15">
    <source>
        <dbReference type="SMART" id="SM00864"/>
    </source>
</evidence>
<dbReference type="GO" id="GO:0005525">
    <property type="term" value="F:GTP binding"/>
    <property type="evidence" value="ECO:0007669"/>
    <property type="project" value="UniProtKB-UniRule"/>
</dbReference>
<dbReference type="CDD" id="cd02189">
    <property type="entry name" value="delta_zeta_tubulin-like"/>
    <property type="match status" value="1"/>
</dbReference>
<protein>
    <recommendedName>
        <fullName evidence="5">Tubulin delta chain</fullName>
    </recommendedName>
    <alternativeName>
        <fullName evidence="12">Delta-tubulin</fullName>
    </alternativeName>
</protein>
<evidence type="ECO:0000256" key="9">
    <source>
        <dbReference type="ARBA" id="ARBA00023134"/>
    </source>
</evidence>
<dbReference type="InterPro" id="IPR000217">
    <property type="entry name" value="Tubulin"/>
</dbReference>
<comment type="function">
    <text evidence="13">Acts as a positive regulator of hedgehog signaling and regulates ciliary function.</text>
</comment>
<dbReference type="InterPro" id="IPR002967">
    <property type="entry name" value="Delta_tubulin"/>
</dbReference>
<evidence type="ECO:0000256" key="6">
    <source>
        <dbReference type="ARBA" id="ARBA00022701"/>
    </source>
</evidence>
<dbReference type="InterPro" id="IPR003008">
    <property type="entry name" value="Tubulin_FtsZ_GTPase"/>
</dbReference>
<keyword evidence="6 14" id="KW-0493">Microtubule</keyword>
<dbReference type="InterPro" id="IPR017975">
    <property type="entry name" value="Tubulin_CS"/>
</dbReference>
<comment type="caution">
    <text evidence="16">The sequence shown here is derived from an EMBL/GenBank/DDBJ whole genome shotgun (WGS) entry which is preliminary data.</text>
</comment>
<dbReference type="InterPro" id="IPR036525">
    <property type="entry name" value="Tubulin/FtsZ_GTPase_sf"/>
</dbReference>
<evidence type="ECO:0000313" key="16">
    <source>
        <dbReference type="EMBL" id="KAK9816057.1"/>
    </source>
</evidence>
<evidence type="ECO:0000256" key="10">
    <source>
        <dbReference type="ARBA" id="ARBA00023242"/>
    </source>
</evidence>